<sequence>MTEKRTVFELHSSVSLPALPYPFHAREVKKKGSVCKDVDYSQVVKEYIDQTKPLIHVRTPRLITDIYKTDYILMYIEIWVQDDIRQLRERINHGDGGSINIKDLESALAKTEEGLQMKTEQVINHYNNQVQTLPTALSTRFDPGMVAMEQTWDLRNKTKTEMKRTHDQQYLAREKLRQPQPPGALLPKRQQVQVAGPSPGQQTKHMLTLRAVLNPMHGQNRQSLNDNFGIQLPLIPQRNENKNIPRPMIGTTVEPLAVLPRANRADPQIAPPPISEDDARKGILSLLERGLIPPAAELTLDPSPVRHKTAPLHDPHVKNKPTQPEMSHHLAGVKLDIKPTKKAEIDDNVTRIPIVPPHPLSAHSTETRTPSAKTRATSASMPLIKTPATLKTFDLPLQPMELIQSPDLNKIVHIPGQSSSTVRPADITYLPHIKPPPTTPASGDIKHLTHRFAIQNGKIRDTSAEFLTFKQHYCLTWGSIVSMIRHLERMMQEFTIPIAFINGDKLADLSLEFELEKAPSVDDLLTVIVNREDVEVIMNRPGRRFKGPNGKNVAATRIQSSWRMFRDRSEYLEYRKKKWAAGVIAISWIMTIKMSQVKQKLKQSREDQLEAFRRRAKKFAMSWDRIKQSKRVIIHMSSLGLSQNIRDTIHEFGIRQNTQMARLCDIRDPNVDVIFISPVPLSEETLQYYSKLLGLKAAVDSGNVEDQCVMSERYRIITPDAIKSFPTHRMCLSTLLKYSPRTIKRIKHLIKGREAYMVSGVPHSDDLAVADELDVPILSPEPEVAHLYSTKSGCKRIFASAAVDLPPSEYDVYSLGQLHECLAQLVTENLTVKRWLFKLDDEFDGRGIAYCDVTEHLQCYPWALKESRRYGEKWSKKWAQEAAYIKIHAEIADVLHANSKPVHTSIYATWETFLEAFLSQGGVIEACPPSESITTLTVDMMIEPNGKHRMVCCGDQIHAETPFSCWGVSVPQSSVEPDVLNVACKQIAEACKTRGILGYFSVDFVTFIDPKTMEQRLWALDLSLHYSDSLAMFQLMSYVSNGVLDPAKHVLNVPMNKQEKRQRRRRLAGQEEETEPNTGRFGVMSTRLLHTNLAVVHYSVFFQMCRAHGIGYDIKEKQGTVFTLIDSFNRERLGMLTIGDNLQGALATFARNMSVIHQEISAPNMQGETNFKSAIEDVEGILGTTIENADEPDHEETNDQS</sequence>
<dbReference type="AlphaFoldDB" id="A0A210QBQ0"/>
<feature type="compositionally biased region" description="Polar residues" evidence="1">
    <location>
        <begin position="362"/>
        <end position="378"/>
    </location>
</feature>
<dbReference type="EMBL" id="NEDP02004255">
    <property type="protein sequence ID" value="OWF46154.1"/>
    <property type="molecule type" value="Genomic_DNA"/>
</dbReference>
<dbReference type="PROSITE" id="PS50096">
    <property type="entry name" value="IQ"/>
    <property type="match status" value="1"/>
</dbReference>
<dbReference type="OrthoDB" id="2117703at2759"/>
<proteinExistence type="predicted"/>
<reference evidence="3 4" key="1">
    <citation type="journal article" date="2017" name="Nat. Ecol. Evol.">
        <title>Scallop genome provides insights into evolution of bilaterian karyotype and development.</title>
        <authorList>
            <person name="Wang S."/>
            <person name="Zhang J."/>
            <person name="Jiao W."/>
            <person name="Li J."/>
            <person name="Xun X."/>
            <person name="Sun Y."/>
            <person name="Guo X."/>
            <person name="Huan P."/>
            <person name="Dong B."/>
            <person name="Zhang L."/>
            <person name="Hu X."/>
            <person name="Sun X."/>
            <person name="Wang J."/>
            <person name="Zhao C."/>
            <person name="Wang Y."/>
            <person name="Wang D."/>
            <person name="Huang X."/>
            <person name="Wang R."/>
            <person name="Lv J."/>
            <person name="Li Y."/>
            <person name="Zhang Z."/>
            <person name="Liu B."/>
            <person name="Lu W."/>
            <person name="Hui Y."/>
            <person name="Liang J."/>
            <person name="Zhou Z."/>
            <person name="Hou R."/>
            <person name="Li X."/>
            <person name="Liu Y."/>
            <person name="Li H."/>
            <person name="Ning X."/>
            <person name="Lin Y."/>
            <person name="Zhao L."/>
            <person name="Xing Q."/>
            <person name="Dou J."/>
            <person name="Li Y."/>
            <person name="Mao J."/>
            <person name="Guo H."/>
            <person name="Dou H."/>
            <person name="Li T."/>
            <person name="Mu C."/>
            <person name="Jiang W."/>
            <person name="Fu Q."/>
            <person name="Fu X."/>
            <person name="Miao Y."/>
            <person name="Liu J."/>
            <person name="Yu Q."/>
            <person name="Li R."/>
            <person name="Liao H."/>
            <person name="Li X."/>
            <person name="Kong Y."/>
            <person name="Jiang Z."/>
            <person name="Chourrout D."/>
            <person name="Li R."/>
            <person name="Bao Z."/>
        </authorList>
    </citation>
    <scope>NUCLEOTIDE SEQUENCE [LARGE SCALE GENOMIC DNA]</scope>
    <source>
        <strain evidence="3 4">PY_sf001</strain>
    </source>
</reference>
<keyword evidence="4" id="KW-1185">Reference proteome</keyword>
<dbReference type="InterPro" id="IPR038752">
    <property type="entry name" value="IQCH"/>
</dbReference>
<gene>
    <name evidence="3" type="ORF">KP79_PYT14855</name>
</gene>
<protein>
    <submittedName>
        <fullName evidence="3">IQ domain-containing protein H</fullName>
    </submittedName>
</protein>
<feature type="domain" description="IQCH-like ATP-grasp" evidence="2">
    <location>
        <begin position="782"/>
        <end position="1045"/>
    </location>
</feature>
<evidence type="ECO:0000256" key="1">
    <source>
        <dbReference type="SAM" id="MobiDB-lite"/>
    </source>
</evidence>
<feature type="region of interest" description="Disordered" evidence="1">
    <location>
        <begin position="352"/>
        <end position="378"/>
    </location>
</feature>
<evidence type="ECO:0000259" key="2">
    <source>
        <dbReference type="Pfam" id="PF24923"/>
    </source>
</evidence>
<organism evidence="3 4">
    <name type="scientific">Mizuhopecten yessoensis</name>
    <name type="common">Japanese scallop</name>
    <name type="synonym">Patinopecten yessoensis</name>
    <dbReference type="NCBI Taxonomy" id="6573"/>
    <lineage>
        <taxon>Eukaryota</taxon>
        <taxon>Metazoa</taxon>
        <taxon>Spiralia</taxon>
        <taxon>Lophotrochozoa</taxon>
        <taxon>Mollusca</taxon>
        <taxon>Bivalvia</taxon>
        <taxon>Autobranchia</taxon>
        <taxon>Pteriomorphia</taxon>
        <taxon>Pectinida</taxon>
        <taxon>Pectinoidea</taxon>
        <taxon>Pectinidae</taxon>
        <taxon>Mizuhopecten</taxon>
    </lineage>
</organism>
<dbReference type="PANTHER" id="PTHR14465:SF0">
    <property type="entry name" value="IQ DOMAIN-CONTAINING PROTEIN H"/>
    <property type="match status" value="1"/>
</dbReference>
<name>A0A210QBQ0_MIZYE</name>
<dbReference type="Pfam" id="PF24923">
    <property type="entry name" value="ATP-grasp_IQCH"/>
    <property type="match status" value="1"/>
</dbReference>
<dbReference type="InterPro" id="IPR056855">
    <property type="entry name" value="ATP-grasp_IQCH"/>
</dbReference>
<dbReference type="PANTHER" id="PTHR14465">
    <property type="entry name" value="IQ DOMAIN-CONTAINING PROTEIN H"/>
    <property type="match status" value="1"/>
</dbReference>
<comment type="caution">
    <text evidence="3">The sequence shown here is derived from an EMBL/GenBank/DDBJ whole genome shotgun (WGS) entry which is preliminary data.</text>
</comment>
<evidence type="ECO:0000313" key="4">
    <source>
        <dbReference type="Proteomes" id="UP000242188"/>
    </source>
</evidence>
<dbReference type="Proteomes" id="UP000242188">
    <property type="component" value="Unassembled WGS sequence"/>
</dbReference>
<accession>A0A210QBQ0</accession>
<evidence type="ECO:0000313" key="3">
    <source>
        <dbReference type="EMBL" id="OWF46154.1"/>
    </source>
</evidence>